<accession>I6RT43</accession>
<evidence type="ECO:0000313" key="1">
    <source>
        <dbReference type="EMBL" id="AFM54668.1"/>
    </source>
</evidence>
<dbReference type="OrthoDB" id="33498at10239"/>
<dbReference type="EMBL" id="JQ823122">
    <property type="protein sequence ID" value="AFM54668.1"/>
    <property type="molecule type" value="Genomic_DNA"/>
</dbReference>
<gene>
    <name evidence="1" type="ORF">P12024S_07</name>
</gene>
<protein>
    <submittedName>
        <fullName evidence="1">Uncharacterized protein</fullName>
    </submittedName>
</protein>
<dbReference type="KEGG" id="vg:13405286"/>
<sequence>MNMKFCKRQYRIVKDKYLGLEVQKRLWYFPFWFEILDENGRECNTHKTIEDAELLIEMDRKKTRLSSKPKTKVVKTYDCE</sequence>
<keyword evidence="2" id="KW-1185">Reference proteome</keyword>
<proteinExistence type="predicted"/>
<dbReference type="Proteomes" id="UP000002820">
    <property type="component" value="Segment"/>
</dbReference>
<name>I6RT43_9CAUD</name>
<organism evidence="1 2">
    <name type="scientific">Nonlabens phage P12024S</name>
    <dbReference type="NCBI Taxonomy" id="1168478"/>
    <lineage>
        <taxon>Viruses</taxon>
        <taxon>Duplodnaviria</taxon>
        <taxon>Heunggongvirae</taxon>
        <taxon>Uroviricota</taxon>
        <taxon>Caudoviricetes</taxon>
        <taxon>Inhavirus</taxon>
        <taxon>Inhavirus P12024S</taxon>
    </lineage>
</organism>
<evidence type="ECO:0000313" key="2">
    <source>
        <dbReference type="Proteomes" id="UP000002820"/>
    </source>
</evidence>
<dbReference type="GeneID" id="13405286"/>
<reference evidence="1 2" key="1">
    <citation type="journal article" date="2012" name="J. Virol.">
        <title>Complete Genome Sequences of Two Persicivirga Bacteriophages, P12024S and P12024L.</title>
        <authorList>
            <person name="Kang I."/>
            <person name="Jang H."/>
            <person name="Cho J.C."/>
        </authorList>
    </citation>
    <scope>NUCLEOTIDE SEQUENCE [LARGE SCALE GENOMIC DNA]</scope>
</reference>
<dbReference type="RefSeq" id="YP_006560347.1">
    <property type="nucleotide sequence ID" value="NC_018271.1"/>
</dbReference>